<feature type="region of interest" description="Disordered" evidence="1">
    <location>
        <begin position="875"/>
        <end position="1078"/>
    </location>
</feature>
<reference evidence="2" key="1">
    <citation type="submission" date="2023-06" db="EMBL/GenBank/DDBJ databases">
        <title>Genome-scale phylogeny and comparative genomics of the fungal order Sordariales.</title>
        <authorList>
            <consortium name="Lawrence Berkeley National Laboratory"/>
            <person name="Hensen N."/>
            <person name="Bonometti L."/>
            <person name="Westerberg I."/>
            <person name="Brannstrom I.O."/>
            <person name="Guillou S."/>
            <person name="Cros-Aarteil S."/>
            <person name="Calhoun S."/>
            <person name="Haridas S."/>
            <person name="Kuo A."/>
            <person name="Mondo S."/>
            <person name="Pangilinan J."/>
            <person name="Riley R."/>
            <person name="LaButti K."/>
            <person name="Andreopoulos B."/>
            <person name="Lipzen A."/>
            <person name="Chen C."/>
            <person name="Yanf M."/>
            <person name="Daum C."/>
            <person name="Ng V."/>
            <person name="Clum A."/>
            <person name="Steindorff A."/>
            <person name="Ohm R."/>
            <person name="Martin F."/>
            <person name="Silar P."/>
            <person name="Natvig D."/>
            <person name="Lalanne C."/>
            <person name="Gautier V."/>
            <person name="Ament-velasquez S.L."/>
            <person name="Kruys A."/>
            <person name="Hutchinson M.I."/>
            <person name="Powell A.J."/>
            <person name="Barry K."/>
            <person name="Miller A.N."/>
            <person name="Grigoriev I.V."/>
            <person name="Debuchy R."/>
            <person name="Gladieux P."/>
            <person name="Thoren M.H."/>
            <person name="Johannesson H."/>
        </authorList>
    </citation>
    <scope>NUCLEOTIDE SEQUENCE</scope>
    <source>
        <strain evidence="2">SMH3391-2</strain>
    </source>
</reference>
<feature type="compositionally biased region" description="Pro residues" evidence="1">
    <location>
        <begin position="887"/>
        <end position="896"/>
    </location>
</feature>
<feature type="compositionally biased region" description="Gly residues" evidence="1">
    <location>
        <begin position="1036"/>
        <end position="1050"/>
    </location>
</feature>
<dbReference type="PANTHER" id="PTHR39597:SF1">
    <property type="entry name" value="UBA DOMAIN-CONTAINING PROTEIN RUP1"/>
    <property type="match status" value="1"/>
</dbReference>
<organism evidence="2 3">
    <name type="scientific">Bombardia bombarda</name>
    <dbReference type="NCBI Taxonomy" id="252184"/>
    <lineage>
        <taxon>Eukaryota</taxon>
        <taxon>Fungi</taxon>
        <taxon>Dikarya</taxon>
        <taxon>Ascomycota</taxon>
        <taxon>Pezizomycotina</taxon>
        <taxon>Sordariomycetes</taxon>
        <taxon>Sordariomycetidae</taxon>
        <taxon>Sordariales</taxon>
        <taxon>Lasiosphaeriaceae</taxon>
        <taxon>Bombardia</taxon>
    </lineage>
</organism>
<feature type="compositionally biased region" description="Low complexity" evidence="1">
    <location>
        <begin position="104"/>
        <end position="118"/>
    </location>
</feature>
<feature type="region of interest" description="Disordered" evidence="1">
    <location>
        <begin position="95"/>
        <end position="152"/>
    </location>
</feature>
<feature type="compositionally biased region" description="Acidic residues" evidence="1">
    <location>
        <begin position="942"/>
        <end position="953"/>
    </location>
</feature>
<feature type="compositionally biased region" description="Polar residues" evidence="1">
    <location>
        <begin position="131"/>
        <end position="143"/>
    </location>
</feature>
<dbReference type="GO" id="GO:0016579">
    <property type="term" value="P:protein deubiquitination"/>
    <property type="evidence" value="ECO:0007669"/>
    <property type="project" value="TreeGrafter"/>
</dbReference>
<feature type="compositionally biased region" description="Acidic residues" evidence="1">
    <location>
        <begin position="846"/>
        <end position="859"/>
    </location>
</feature>
<evidence type="ECO:0000256" key="1">
    <source>
        <dbReference type="SAM" id="MobiDB-lite"/>
    </source>
</evidence>
<keyword evidence="3" id="KW-1185">Reference proteome</keyword>
<dbReference type="GO" id="GO:0005829">
    <property type="term" value="C:cytosol"/>
    <property type="evidence" value="ECO:0007669"/>
    <property type="project" value="TreeGrafter"/>
</dbReference>
<feature type="compositionally biased region" description="Polar residues" evidence="1">
    <location>
        <begin position="1064"/>
        <end position="1078"/>
    </location>
</feature>
<accession>A0AA39XLK6</accession>
<sequence length="1078" mass="118313">MAFSGVSSPTQDQIQLLMDITGIADAAMLSRAYKAKNGDLEAVTNEFYDSQEKFQSAYSWDESAFSLGREGEDNTTIAPTPMAMNPSAFSIHPPDDNIIYGTEPHYSSYGGPSRPPSRANNRSPISRLVDFSSNNARYNNDVPSNPDEENAQLQQALSASLNPSGVQSPHILPGPPPLAPLPQESGVINTASGSLNSVHFGPANRPDYDPNEWSLIQVKPLDTDPEPSARMRNKEVEPAFLKCRKYGTSNQHRVGGILMVLHSIPAARNAMLKLGSPPSYGYGSDNEWWKGVEIRPPPGHEDETFVDEWGSKQKIPLWSEELHRLVAFLDDTERSYGTADILADAIIPSFVDLEQDFFQELANKEAVIGSEDAPATVGEVRAGTFTTVTESWNITSAQVEPKSARGFTHIDLNCSKDASELYTTIYNVLDSVFYHYFKSIENQSWEDRFDEIITMVSSPGDVLVLRLKGDDINRGIEKDIEIPETLYLDRYMTNNSAEIVKMTQDTELLINAWRLSHAHEKTLTQTPAGKRPLAEMCNLGKKRCDQRISQIKDAARWREYQERKVAATASSAGATPAEVELSESDKQKGEEDINRTEFYLFWKKRKDEPKLLPEEARVVDFYEGKKAQLQKQINDIQQNLTERIMPERKMLQNAFANLSKVLTTGERKENATTATHKYTLRGIVHTHEHVYLRRRGPGELMDMGLGTASAPEEQWYSFSVQKDTNSIKVEKCTYNDAFVKTCAPGNSPVLIYATDAAMDAEKEPLSEALKTFIKFDNRHLKQELTHEEKQGTKRSAAVGGDAGQTSESQSKRRNRSSSVDSMATNQASVGDGDDVGGDGDQTMFDADPDADAVADEDEDASKLYDVLARKDADAARQREEVLVDISMPPPPLPPQKPQEDQAGPAPAARQLPQYPLLASNVGTGGDDDKMRWIATTPRDDESAMDMDAPEDDLPLLHEPLSSPTMRRTSEQLADFAIWDGDNEAVRGGSRDKGKGVDRGDASQPPAGAAQESSSSSHVGSEMQERSGGLPLVTRASGGGLAVGAGVGAGGSPPISLIDIDYASDGSNGTTQGSSHRRS</sequence>
<gene>
    <name evidence="2" type="ORF">B0T17DRAFT_518645</name>
</gene>
<dbReference type="InterPro" id="IPR055335">
    <property type="entry name" value="Ucp6/RUP1"/>
</dbReference>
<feature type="region of interest" description="Disordered" evidence="1">
    <location>
        <begin position="784"/>
        <end position="859"/>
    </location>
</feature>
<feature type="region of interest" description="Disordered" evidence="1">
    <location>
        <begin position="567"/>
        <end position="588"/>
    </location>
</feature>
<comment type="caution">
    <text evidence="2">The sequence shown here is derived from an EMBL/GenBank/DDBJ whole genome shotgun (WGS) entry which is preliminary data.</text>
</comment>
<protein>
    <submittedName>
        <fullName evidence="2">Uncharacterized protein</fullName>
    </submittedName>
</protein>
<dbReference type="EMBL" id="JAULSR010000001">
    <property type="protein sequence ID" value="KAK0636272.1"/>
    <property type="molecule type" value="Genomic_DNA"/>
</dbReference>
<proteinExistence type="predicted"/>
<feature type="compositionally biased region" description="Low complexity" evidence="1">
    <location>
        <begin position="1001"/>
        <end position="1021"/>
    </location>
</feature>
<evidence type="ECO:0000313" key="3">
    <source>
        <dbReference type="Proteomes" id="UP001174934"/>
    </source>
</evidence>
<dbReference type="AlphaFoldDB" id="A0AA39XLK6"/>
<evidence type="ECO:0000313" key="2">
    <source>
        <dbReference type="EMBL" id="KAK0636272.1"/>
    </source>
</evidence>
<name>A0AA39XLK6_9PEZI</name>
<dbReference type="GO" id="GO:0005634">
    <property type="term" value="C:nucleus"/>
    <property type="evidence" value="ECO:0007669"/>
    <property type="project" value="TreeGrafter"/>
</dbReference>
<feature type="compositionally biased region" description="Low complexity" evidence="1">
    <location>
        <begin position="567"/>
        <end position="577"/>
    </location>
</feature>
<feature type="compositionally biased region" description="Polar residues" evidence="1">
    <location>
        <begin position="816"/>
        <end position="828"/>
    </location>
</feature>
<feature type="compositionally biased region" description="Basic and acidic residues" evidence="1">
    <location>
        <begin position="988"/>
        <end position="1000"/>
    </location>
</feature>
<dbReference type="Proteomes" id="UP001174934">
    <property type="component" value="Unassembled WGS sequence"/>
</dbReference>
<dbReference type="PANTHER" id="PTHR39597">
    <property type="entry name" value="UBA DOMAIN-CONTAINING PROTEIN RUP1"/>
    <property type="match status" value="1"/>
</dbReference>
<feature type="compositionally biased region" description="Basic and acidic residues" evidence="1">
    <location>
        <begin position="926"/>
        <end position="941"/>
    </location>
</feature>